<protein>
    <submittedName>
        <fullName evidence="2">Uncharacterized protein</fullName>
    </submittedName>
</protein>
<evidence type="ECO:0000313" key="3">
    <source>
        <dbReference type="Proteomes" id="UP000673691"/>
    </source>
</evidence>
<proteinExistence type="predicted"/>
<evidence type="ECO:0000256" key="1">
    <source>
        <dbReference type="SAM" id="MobiDB-lite"/>
    </source>
</evidence>
<feature type="compositionally biased region" description="Basic residues" evidence="1">
    <location>
        <begin position="101"/>
        <end position="151"/>
    </location>
</feature>
<name>A0A8H7ZX84_9FUNG</name>
<reference evidence="2 3" key="1">
    <citation type="journal article" name="Sci. Rep.">
        <title>Genome-scale phylogenetic analyses confirm Olpidium as the closest living zoosporic fungus to the non-flagellated, terrestrial fungi.</title>
        <authorList>
            <person name="Chang Y."/>
            <person name="Rochon D."/>
            <person name="Sekimoto S."/>
            <person name="Wang Y."/>
            <person name="Chovatia M."/>
            <person name="Sandor L."/>
            <person name="Salamov A."/>
            <person name="Grigoriev I.V."/>
            <person name="Stajich J.E."/>
            <person name="Spatafora J.W."/>
        </authorList>
    </citation>
    <scope>NUCLEOTIDE SEQUENCE [LARGE SCALE GENOMIC DNA]</scope>
    <source>
        <strain evidence="2">S191</strain>
    </source>
</reference>
<feature type="compositionally biased region" description="Polar residues" evidence="1">
    <location>
        <begin position="74"/>
        <end position="85"/>
    </location>
</feature>
<sequence>MARRVSTLQTCSRRTTAADSKWRYPPPTIRCMSPTSVSTPRRASSRASRGSGSSCWPTLVYPSRTSARTRRPCLTSSASTPTPRNGTRRAGTSGRSSATLRRLRRRRLRRRRRPRQARLRRNRRRRSKLRERSRIRGRHQNHQQAGNHRRLFPRDPCTHYRYTQL</sequence>
<feature type="compositionally biased region" description="Polar residues" evidence="1">
    <location>
        <begin position="1"/>
        <end position="18"/>
    </location>
</feature>
<keyword evidence="3" id="KW-1185">Reference proteome</keyword>
<dbReference type="AlphaFoldDB" id="A0A8H7ZX84"/>
<dbReference type="Proteomes" id="UP000673691">
    <property type="component" value="Unassembled WGS sequence"/>
</dbReference>
<organism evidence="2 3">
    <name type="scientific">Olpidium bornovanus</name>
    <dbReference type="NCBI Taxonomy" id="278681"/>
    <lineage>
        <taxon>Eukaryota</taxon>
        <taxon>Fungi</taxon>
        <taxon>Fungi incertae sedis</taxon>
        <taxon>Olpidiomycota</taxon>
        <taxon>Olpidiomycotina</taxon>
        <taxon>Olpidiomycetes</taxon>
        <taxon>Olpidiales</taxon>
        <taxon>Olpidiaceae</taxon>
        <taxon>Olpidium</taxon>
    </lineage>
</organism>
<feature type="region of interest" description="Disordered" evidence="1">
    <location>
        <begin position="1"/>
        <end position="165"/>
    </location>
</feature>
<feature type="compositionally biased region" description="Low complexity" evidence="1">
    <location>
        <begin position="33"/>
        <end position="54"/>
    </location>
</feature>
<evidence type="ECO:0000313" key="2">
    <source>
        <dbReference type="EMBL" id="KAG5461144.1"/>
    </source>
</evidence>
<comment type="caution">
    <text evidence="2">The sequence shown here is derived from an EMBL/GenBank/DDBJ whole genome shotgun (WGS) entry which is preliminary data.</text>
</comment>
<dbReference type="EMBL" id="JAEFCI010004129">
    <property type="protein sequence ID" value="KAG5461144.1"/>
    <property type="molecule type" value="Genomic_DNA"/>
</dbReference>
<accession>A0A8H7ZX84</accession>
<gene>
    <name evidence="2" type="ORF">BJ554DRAFT_6711</name>
</gene>